<gene>
    <name evidence="2" type="ORF">AMAG_10701</name>
</gene>
<feature type="region of interest" description="Disordered" evidence="1">
    <location>
        <begin position="1"/>
        <end position="35"/>
    </location>
</feature>
<dbReference type="VEuPathDB" id="FungiDB:AMAG_10701"/>
<reference evidence="3" key="2">
    <citation type="submission" date="2009-11" db="EMBL/GenBank/DDBJ databases">
        <title>The Genome Sequence of Allomyces macrogynus strain ATCC 38327.</title>
        <authorList>
            <consortium name="The Broad Institute Genome Sequencing Platform"/>
            <person name="Russ C."/>
            <person name="Cuomo C."/>
            <person name="Shea T."/>
            <person name="Young S.K."/>
            <person name="Zeng Q."/>
            <person name="Koehrsen M."/>
            <person name="Haas B."/>
            <person name="Borodovsky M."/>
            <person name="Guigo R."/>
            <person name="Alvarado L."/>
            <person name="Berlin A."/>
            <person name="Borenstein D."/>
            <person name="Chen Z."/>
            <person name="Engels R."/>
            <person name="Freedman E."/>
            <person name="Gellesch M."/>
            <person name="Goldberg J."/>
            <person name="Griggs A."/>
            <person name="Gujja S."/>
            <person name="Heiman D."/>
            <person name="Hepburn T."/>
            <person name="Howarth C."/>
            <person name="Jen D."/>
            <person name="Larson L."/>
            <person name="Lewis B."/>
            <person name="Mehta T."/>
            <person name="Park D."/>
            <person name="Pearson M."/>
            <person name="Roberts A."/>
            <person name="Saif S."/>
            <person name="Shenoy N."/>
            <person name="Sisk P."/>
            <person name="Stolte C."/>
            <person name="Sykes S."/>
            <person name="Walk T."/>
            <person name="White J."/>
            <person name="Yandava C."/>
            <person name="Burger G."/>
            <person name="Gray M.W."/>
            <person name="Holland P.W.H."/>
            <person name="King N."/>
            <person name="Lang F.B.F."/>
            <person name="Roger A.J."/>
            <person name="Ruiz-Trillo I."/>
            <person name="Lander E."/>
            <person name="Nusbaum C."/>
        </authorList>
    </citation>
    <scope>NUCLEOTIDE SEQUENCE [LARGE SCALE GENOMIC DNA]</scope>
    <source>
        <strain evidence="3">ATCC 38327</strain>
    </source>
</reference>
<evidence type="ECO:0000313" key="2">
    <source>
        <dbReference type="EMBL" id="KNE65034.1"/>
    </source>
</evidence>
<dbReference type="AlphaFoldDB" id="A0A0L0SRQ9"/>
<protein>
    <submittedName>
        <fullName evidence="2">Uncharacterized protein</fullName>
    </submittedName>
</protein>
<sequence>MNPAYMQPLPPHNPAATTAGVPAHHHQSELSSGRALERQGYPVLAARRDAYRILAPGDTAVLLHQAARGPAPPPIVQRATDVARSAPAARRAVLDAPPSVTAIRLAAMRQMSGLPPPRMLGASVSVETGPRSSSSKLELSSGSAREWETTRPGPRSGGGGSGRRSAQGRGGPWDDAADDMDF</sequence>
<accession>A0A0L0SRQ9</accession>
<evidence type="ECO:0000313" key="3">
    <source>
        <dbReference type="Proteomes" id="UP000054350"/>
    </source>
</evidence>
<dbReference type="Proteomes" id="UP000054350">
    <property type="component" value="Unassembled WGS sequence"/>
</dbReference>
<reference evidence="2 3" key="1">
    <citation type="submission" date="2009-11" db="EMBL/GenBank/DDBJ databases">
        <title>Annotation of Allomyces macrogynus ATCC 38327.</title>
        <authorList>
            <consortium name="The Broad Institute Genome Sequencing Platform"/>
            <person name="Russ C."/>
            <person name="Cuomo C."/>
            <person name="Burger G."/>
            <person name="Gray M.W."/>
            <person name="Holland P.W.H."/>
            <person name="King N."/>
            <person name="Lang F.B.F."/>
            <person name="Roger A.J."/>
            <person name="Ruiz-Trillo I."/>
            <person name="Young S.K."/>
            <person name="Zeng Q."/>
            <person name="Gargeya S."/>
            <person name="Fitzgerald M."/>
            <person name="Haas B."/>
            <person name="Abouelleil A."/>
            <person name="Alvarado L."/>
            <person name="Arachchi H.M."/>
            <person name="Berlin A."/>
            <person name="Chapman S.B."/>
            <person name="Gearin G."/>
            <person name="Goldberg J."/>
            <person name="Griggs A."/>
            <person name="Gujja S."/>
            <person name="Hansen M."/>
            <person name="Heiman D."/>
            <person name="Howarth C."/>
            <person name="Larimer J."/>
            <person name="Lui A."/>
            <person name="MacDonald P.J.P."/>
            <person name="McCowen C."/>
            <person name="Montmayeur A."/>
            <person name="Murphy C."/>
            <person name="Neiman D."/>
            <person name="Pearson M."/>
            <person name="Priest M."/>
            <person name="Roberts A."/>
            <person name="Saif S."/>
            <person name="Shea T."/>
            <person name="Sisk P."/>
            <person name="Stolte C."/>
            <person name="Sykes S."/>
            <person name="Wortman J."/>
            <person name="Nusbaum C."/>
            <person name="Birren B."/>
        </authorList>
    </citation>
    <scope>NUCLEOTIDE SEQUENCE [LARGE SCALE GENOMIC DNA]</scope>
    <source>
        <strain evidence="2 3">ATCC 38327</strain>
    </source>
</reference>
<dbReference type="OrthoDB" id="5587146at2759"/>
<feature type="compositionally biased region" description="Low complexity" evidence="1">
    <location>
        <begin position="132"/>
        <end position="143"/>
    </location>
</feature>
<keyword evidence="3" id="KW-1185">Reference proteome</keyword>
<dbReference type="EMBL" id="GG745346">
    <property type="protein sequence ID" value="KNE65034.1"/>
    <property type="molecule type" value="Genomic_DNA"/>
</dbReference>
<name>A0A0L0SRQ9_ALLM3</name>
<proteinExistence type="predicted"/>
<evidence type="ECO:0000256" key="1">
    <source>
        <dbReference type="SAM" id="MobiDB-lite"/>
    </source>
</evidence>
<organism evidence="2 3">
    <name type="scientific">Allomyces macrogynus (strain ATCC 38327)</name>
    <name type="common">Allomyces javanicus var. macrogynus</name>
    <dbReference type="NCBI Taxonomy" id="578462"/>
    <lineage>
        <taxon>Eukaryota</taxon>
        <taxon>Fungi</taxon>
        <taxon>Fungi incertae sedis</taxon>
        <taxon>Blastocladiomycota</taxon>
        <taxon>Blastocladiomycetes</taxon>
        <taxon>Blastocladiales</taxon>
        <taxon>Blastocladiaceae</taxon>
        <taxon>Allomyces</taxon>
    </lineage>
</organism>
<feature type="region of interest" description="Disordered" evidence="1">
    <location>
        <begin position="113"/>
        <end position="182"/>
    </location>
</feature>